<gene>
    <name evidence="2" type="ORF">BWY41_01271</name>
</gene>
<evidence type="ECO:0000259" key="1">
    <source>
        <dbReference type="Pfam" id="PF01208"/>
    </source>
</evidence>
<dbReference type="EMBL" id="MWBQ01000090">
    <property type="protein sequence ID" value="OQA57452.1"/>
    <property type="molecule type" value="Genomic_DNA"/>
</dbReference>
<keyword evidence="2" id="KW-0808">Transferase</keyword>
<reference evidence="2" key="1">
    <citation type="submission" date="2017-02" db="EMBL/GenBank/DDBJ databases">
        <title>Delving into the versatile metabolic prowess of the omnipresent phylum Bacteroidetes.</title>
        <authorList>
            <person name="Nobu M.K."/>
            <person name="Mei R."/>
            <person name="Narihiro T."/>
            <person name="Kuroda K."/>
            <person name="Liu W.-T."/>
        </authorList>
    </citation>
    <scope>NUCLEOTIDE SEQUENCE</scope>
    <source>
        <strain evidence="2">ADurb.Bin276</strain>
    </source>
</reference>
<dbReference type="GO" id="GO:0008168">
    <property type="term" value="F:methyltransferase activity"/>
    <property type="evidence" value="ECO:0007669"/>
    <property type="project" value="UniProtKB-KW"/>
</dbReference>
<dbReference type="PANTHER" id="PTHR47099:SF1">
    <property type="entry name" value="METHYLCOBAMIDE:COM METHYLTRANSFERASE MTBA"/>
    <property type="match status" value="1"/>
</dbReference>
<dbReference type="Pfam" id="PF01208">
    <property type="entry name" value="URO-D"/>
    <property type="match status" value="1"/>
</dbReference>
<dbReference type="AlphaFoldDB" id="A0A1V5SU14"/>
<comment type="caution">
    <text evidence="2">The sequence shown here is derived from an EMBL/GenBank/DDBJ whole genome shotgun (WGS) entry which is preliminary data.</text>
</comment>
<dbReference type="PANTHER" id="PTHR47099">
    <property type="entry name" value="METHYLCOBAMIDE:COM METHYLTRANSFERASE MTBA"/>
    <property type="match status" value="1"/>
</dbReference>
<dbReference type="Proteomes" id="UP000485569">
    <property type="component" value="Unassembled WGS sequence"/>
</dbReference>
<organism evidence="2">
    <name type="scientific">Candidatus Atribacter allofermentans</name>
    <dbReference type="NCBI Taxonomy" id="1852833"/>
    <lineage>
        <taxon>Bacteria</taxon>
        <taxon>Pseudomonadati</taxon>
        <taxon>Atribacterota</taxon>
        <taxon>Atribacteria</taxon>
        <taxon>Atribacterales</taxon>
        <taxon>Atribacteraceae</taxon>
        <taxon>Atribacter</taxon>
    </lineage>
</organism>
<proteinExistence type="predicted"/>
<sequence>MRIIEFIQKKEAQPDFQQFIEVVTKKRKPAKVHQVELLIDQEIISAISQKYFLEEMVPLTSQTQRQYIQQYVNWWYRMGYDYTMIIDIPGIGLEFPSQMRKTDDTAYLSRGARNWVEEKKGIIANWENFENYPWPDPEDIDLSPYLLAQEEMPEGMKLLVAGSSGLLEVVSENLLGIENMSYLLFDEPDLVEAVFEKVGNIMYRFYLRLSDLEGIGGFFQGDDMGFKTSTMLSPAFLKKYVLPWHKKVCELAHLKGKIYFLHSCGQLKPIMDDLINWVGIDAFHSFQEEVISVVKYKKEYGSRTGVLGGVDLDKLVRCNELELRNYVRLILQKCQNTGGYALGSGNSIANYVPINNYLIMLDEGLVYE</sequence>
<dbReference type="SUPFAM" id="SSF51726">
    <property type="entry name" value="UROD/MetE-like"/>
    <property type="match status" value="1"/>
</dbReference>
<feature type="domain" description="Uroporphyrinogen decarboxylase (URO-D)" evidence="1">
    <location>
        <begin position="176"/>
        <end position="362"/>
    </location>
</feature>
<dbReference type="GO" id="GO:0032259">
    <property type="term" value="P:methylation"/>
    <property type="evidence" value="ECO:0007669"/>
    <property type="project" value="UniProtKB-KW"/>
</dbReference>
<dbReference type="InterPro" id="IPR000257">
    <property type="entry name" value="Uroporphyrinogen_deCOase"/>
</dbReference>
<accession>A0A1V5SU14</accession>
<name>A0A1V5SU14_9BACT</name>
<dbReference type="GO" id="GO:0006779">
    <property type="term" value="P:porphyrin-containing compound biosynthetic process"/>
    <property type="evidence" value="ECO:0007669"/>
    <property type="project" value="InterPro"/>
</dbReference>
<evidence type="ECO:0000313" key="2">
    <source>
        <dbReference type="EMBL" id="OQA57452.1"/>
    </source>
</evidence>
<dbReference type="Gene3D" id="3.20.20.210">
    <property type="match status" value="1"/>
</dbReference>
<protein>
    <submittedName>
        <fullName evidence="2">Methylcobalamin:coenzyme M methyltransferase</fullName>
    </submittedName>
</protein>
<dbReference type="InterPro" id="IPR038071">
    <property type="entry name" value="UROD/MetE-like_sf"/>
</dbReference>
<dbReference type="GO" id="GO:0004853">
    <property type="term" value="F:uroporphyrinogen decarboxylase activity"/>
    <property type="evidence" value="ECO:0007669"/>
    <property type="project" value="InterPro"/>
</dbReference>
<keyword evidence="2" id="KW-0489">Methyltransferase</keyword>
<dbReference type="InterPro" id="IPR052024">
    <property type="entry name" value="Methanogen_methyltrans"/>
</dbReference>